<proteinExistence type="predicted"/>
<reference evidence="2" key="1">
    <citation type="journal article" date="2019" name="Int. J. Syst. Evol. Microbiol.">
        <title>The Global Catalogue of Microorganisms (GCM) 10K type strain sequencing project: providing services to taxonomists for standard genome sequencing and annotation.</title>
        <authorList>
            <consortium name="The Broad Institute Genomics Platform"/>
            <consortium name="The Broad Institute Genome Sequencing Center for Infectious Disease"/>
            <person name="Wu L."/>
            <person name="Ma J."/>
        </authorList>
    </citation>
    <scope>NUCLEOTIDE SEQUENCE [LARGE SCALE GENOMIC DNA]</scope>
    <source>
        <strain evidence="2">CGMCC 4.7676</strain>
    </source>
</reference>
<comment type="caution">
    <text evidence="1">The sequence shown here is derived from an EMBL/GenBank/DDBJ whole genome shotgun (WGS) entry which is preliminary data.</text>
</comment>
<dbReference type="EMBL" id="JBHRWK010000079">
    <property type="protein sequence ID" value="MFC3455061.1"/>
    <property type="molecule type" value="Genomic_DNA"/>
</dbReference>
<evidence type="ECO:0000313" key="1">
    <source>
        <dbReference type="EMBL" id="MFC3455061.1"/>
    </source>
</evidence>
<accession>A0ABV7P9G3</accession>
<name>A0ABV7P9G3_9PSEU</name>
<keyword evidence="2" id="KW-1185">Reference proteome</keyword>
<organism evidence="1 2">
    <name type="scientific">Amycolatopsis speibonae</name>
    <dbReference type="NCBI Taxonomy" id="1450224"/>
    <lineage>
        <taxon>Bacteria</taxon>
        <taxon>Bacillati</taxon>
        <taxon>Actinomycetota</taxon>
        <taxon>Actinomycetes</taxon>
        <taxon>Pseudonocardiales</taxon>
        <taxon>Pseudonocardiaceae</taxon>
        <taxon>Amycolatopsis</taxon>
    </lineage>
</organism>
<gene>
    <name evidence="1" type="ORF">ACFOSH_36980</name>
</gene>
<dbReference type="Proteomes" id="UP001595645">
    <property type="component" value="Unassembled WGS sequence"/>
</dbReference>
<evidence type="ECO:0000313" key="2">
    <source>
        <dbReference type="Proteomes" id="UP001595645"/>
    </source>
</evidence>
<dbReference type="RefSeq" id="WP_378245135.1">
    <property type="nucleotide sequence ID" value="NZ_JBHRWK010000079.1"/>
</dbReference>
<protein>
    <submittedName>
        <fullName evidence="1">Uncharacterized protein</fullName>
    </submittedName>
</protein>
<sequence>MSEPEIRVLLAAATLPATEPEIAGLAARYSWQRAAIDALYDVPAARHALPVLGFRTGDEHAAGTGKVS</sequence>